<proteinExistence type="predicted"/>
<evidence type="ECO:0000313" key="3">
    <source>
        <dbReference type="Proteomes" id="UP001396334"/>
    </source>
</evidence>
<reference evidence="2 3" key="1">
    <citation type="journal article" date="2024" name="G3 (Bethesda)">
        <title>Genome assembly of Hibiscus sabdariffa L. provides insights into metabolisms of medicinal natural products.</title>
        <authorList>
            <person name="Kim T."/>
        </authorList>
    </citation>
    <scope>NUCLEOTIDE SEQUENCE [LARGE SCALE GENOMIC DNA]</scope>
    <source>
        <strain evidence="2">TK-2024</strain>
        <tissue evidence="2">Old leaves</tissue>
    </source>
</reference>
<dbReference type="Proteomes" id="UP001396334">
    <property type="component" value="Unassembled WGS sequence"/>
</dbReference>
<name>A0ABR2QBQ3_9ROSI</name>
<dbReference type="InterPro" id="IPR029000">
    <property type="entry name" value="Cyclophilin-like_dom_sf"/>
</dbReference>
<sequence>MGRRPSDPEHSQFASLVLLLVALFSCRLVYAVVSTLLNPTVNSENSIFASLEWAVSVAEASRIWRCGGLTSSSILPWNVFRPVKPCVLAMMGLACATLGFSVGTRRLAGRDLERVSLRWKLSTAPYGPPFALIQGVLEAEGTPFKKIPVEACPTVTRGSIAWVGSGPEFFISLANHEKWKNSYTVFSSVRFDSSRRHGGCGENRTTCNEIQYLKQHQRFHIAKACSLVIRRMKKSLGDLNTNVKSG</sequence>
<accession>A0ABR2QBQ3</accession>
<feature type="chain" id="PRO_5045556303" description="Peptidylprolyl isomerase" evidence="1">
    <location>
        <begin position="32"/>
        <end position="246"/>
    </location>
</feature>
<evidence type="ECO:0000313" key="2">
    <source>
        <dbReference type="EMBL" id="KAK8998107.1"/>
    </source>
</evidence>
<protein>
    <recommendedName>
        <fullName evidence="4">Peptidylprolyl isomerase</fullName>
    </recommendedName>
</protein>
<feature type="signal peptide" evidence="1">
    <location>
        <begin position="1"/>
        <end position="31"/>
    </location>
</feature>
<comment type="caution">
    <text evidence="2">The sequence shown here is derived from an EMBL/GenBank/DDBJ whole genome shotgun (WGS) entry which is preliminary data.</text>
</comment>
<organism evidence="2 3">
    <name type="scientific">Hibiscus sabdariffa</name>
    <name type="common">roselle</name>
    <dbReference type="NCBI Taxonomy" id="183260"/>
    <lineage>
        <taxon>Eukaryota</taxon>
        <taxon>Viridiplantae</taxon>
        <taxon>Streptophyta</taxon>
        <taxon>Embryophyta</taxon>
        <taxon>Tracheophyta</taxon>
        <taxon>Spermatophyta</taxon>
        <taxon>Magnoliopsida</taxon>
        <taxon>eudicotyledons</taxon>
        <taxon>Gunneridae</taxon>
        <taxon>Pentapetalae</taxon>
        <taxon>rosids</taxon>
        <taxon>malvids</taxon>
        <taxon>Malvales</taxon>
        <taxon>Malvaceae</taxon>
        <taxon>Malvoideae</taxon>
        <taxon>Hibiscus</taxon>
    </lineage>
</organism>
<gene>
    <name evidence="2" type="ORF">V6N11_012638</name>
</gene>
<dbReference type="PANTHER" id="PTHR46873">
    <property type="entry name" value="EXPRESSED PROTEIN"/>
    <property type="match status" value="1"/>
</dbReference>
<dbReference type="SUPFAM" id="SSF50891">
    <property type="entry name" value="Cyclophilin-like"/>
    <property type="match status" value="1"/>
</dbReference>
<dbReference type="PROSITE" id="PS51257">
    <property type="entry name" value="PROKAR_LIPOPROTEIN"/>
    <property type="match status" value="1"/>
</dbReference>
<evidence type="ECO:0008006" key="4">
    <source>
        <dbReference type="Google" id="ProtNLM"/>
    </source>
</evidence>
<dbReference type="PANTHER" id="PTHR46873:SF1">
    <property type="entry name" value="EXPRESSED PROTEIN"/>
    <property type="match status" value="1"/>
</dbReference>
<keyword evidence="1" id="KW-0732">Signal</keyword>
<dbReference type="EMBL" id="JBBPBN010000042">
    <property type="protein sequence ID" value="KAK8998107.1"/>
    <property type="molecule type" value="Genomic_DNA"/>
</dbReference>
<evidence type="ECO:0000256" key="1">
    <source>
        <dbReference type="SAM" id="SignalP"/>
    </source>
</evidence>
<keyword evidence="3" id="KW-1185">Reference proteome</keyword>